<evidence type="ECO:0000313" key="2">
    <source>
        <dbReference type="EMBL" id="MPM53178.1"/>
    </source>
</evidence>
<gene>
    <name evidence="2" type="ORF">SDC9_99943</name>
</gene>
<feature type="compositionally biased region" description="Basic and acidic residues" evidence="1">
    <location>
        <begin position="62"/>
        <end position="81"/>
    </location>
</feature>
<dbReference type="AlphaFoldDB" id="A0A645AKC0"/>
<protein>
    <submittedName>
        <fullName evidence="2">Uncharacterized protein</fullName>
    </submittedName>
</protein>
<comment type="caution">
    <text evidence="2">The sequence shown here is derived from an EMBL/GenBank/DDBJ whole genome shotgun (WGS) entry which is preliminary data.</text>
</comment>
<accession>A0A645AKC0</accession>
<organism evidence="2">
    <name type="scientific">bioreactor metagenome</name>
    <dbReference type="NCBI Taxonomy" id="1076179"/>
    <lineage>
        <taxon>unclassified sequences</taxon>
        <taxon>metagenomes</taxon>
        <taxon>ecological metagenomes</taxon>
    </lineage>
</organism>
<reference evidence="2" key="1">
    <citation type="submission" date="2019-08" db="EMBL/GenBank/DDBJ databases">
        <authorList>
            <person name="Kucharzyk K."/>
            <person name="Murdoch R.W."/>
            <person name="Higgins S."/>
            <person name="Loffler F."/>
        </authorList>
    </citation>
    <scope>NUCLEOTIDE SEQUENCE</scope>
</reference>
<name>A0A645AKC0_9ZZZZ</name>
<feature type="region of interest" description="Disordered" evidence="1">
    <location>
        <begin position="58"/>
        <end position="81"/>
    </location>
</feature>
<dbReference type="EMBL" id="VSSQ01014211">
    <property type="protein sequence ID" value="MPM53178.1"/>
    <property type="molecule type" value="Genomic_DNA"/>
</dbReference>
<evidence type="ECO:0000256" key="1">
    <source>
        <dbReference type="SAM" id="MobiDB-lite"/>
    </source>
</evidence>
<proteinExistence type="predicted"/>
<sequence>MKTRRQDGCHARSWLAQVLKLIQHREHCTGPAPVSACDLESVAVQQNRLPKQKRFIAHYRGRLRESSERNSPDRGSHRPGA</sequence>